<dbReference type="InterPro" id="IPR023779">
    <property type="entry name" value="Chromodomain_CS"/>
</dbReference>
<dbReference type="InterPro" id="IPR000953">
    <property type="entry name" value="Chromo/chromo_shadow_dom"/>
</dbReference>
<dbReference type="CDD" id="cd00024">
    <property type="entry name" value="CD_CSD"/>
    <property type="match status" value="1"/>
</dbReference>
<feature type="region of interest" description="Disordered" evidence="4">
    <location>
        <begin position="103"/>
        <end position="159"/>
    </location>
</feature>
<reference evidence="6 7" key="1">
    <citation type="journal article" date="2012" name="PLoS Pathog.">
        <title>Diverse lifestyles and strategies of plant pathogenesis encoded in the genomes of eighteen Dothideomycetes fungi.</title>
        <authorList>
            <person name="Ohm R.A."/>
            <person name="Feau N."/>
            <person name="Henrissat B."/>
            <person name="Schoch C.L."/>
            <person name="Horwitz B.A."/>
            <person name="Barry K.W."/>
            <person name="Condon B.J."/>
            <person name="Copeland A.C."/>
            <person name="Dhillon B."/>
            <person name="Glaser F."/>
            <person name="Hesse C.N."/>
            <person name="Kosti I."/>
            <person name="LaButti K."/>
            <person name="Lindquist E.A."/>
            <person name="Lucas S."/>
            <person name="Salamov A.A."/>
            <person name="Bradshaw R.E."/>
            <person name="Ciuffetti L."/>
            <person name="Hamelin R.C."/>
            <person name="Kema G.H.J."/>
            <person name="Lawrence C."/>
            <person name="Scott J.A."/>
            <person name="Spatafora J.W."/>
            <person name="Turgeon B.G."/>
            <person name="de Wit P.J.G.M."/>
            <person name="Zhong S."/>
            <person name="Goodwin S.B."/>
            <person name="Grigoriev I.V."/>
        </authorList>
    </citation>
    <scope>NUCLEOTIDE SEQUENCE [LARGE SCALE GENOMIC DNA]</scope>
    <source>
        <strain evidence="6 7">UAMH 10762</strain>
    </source>
</reference>
<dbReference type="InterPro" id="IPR023780">
    <property type="entry name" value="Chromo_domain"/>
</dbReference>
<organism evidence="6 7">
    <name type="scientific">Baudoinia panamericana (strain UAMH 10762)</name>
    <name type="common">Angels' share fungus</name>
    <name type="synonym">Baudoinia compniacensis (strain UAMH 10762)</name>
    <dbReference type="NCBI Taxonomy" id="717646"/>
    <lineage>
        <taxon>Eukaryota</taxon>
        <taxon>Fungi</taxon>
        <taxon>Dikarya</taxon>
        <taxon>Ascomycota</taxon>
        <taxon>Pezizomycotina</taxon>
        <taxon>Dothideomycetes</taxon>
        <taxon>Dothideomycetidae</taxon>
        <taxon>Mycosphaerellales</taxon>
        <taxon>Teratosphaeriaceae</taxon>
        <taxon>Baudoinia</taxon>
    </lineage>
</organism>
<dbReference type="PRINTS" id="PR00504">
    <property type="entry name" value="CHROMODOMAIN"/>
</dbReference>
<feature type="domain" description="Chromo" evidence="5">
    <location>
        <begin position="50"/>
        <end position="102"/>
    </location>
</feature>
<sequence length="234" mass="26397">MPPALSDDEFDDDDDVPDQIPARQTAKLEPKLPDVDDEDGEEDEAGEEEYRVEKIVAHGFEEDGSVKYKIKWLGYDNEDDMTWEPVENLEGAQDALKAYHKKIGGPPQLPSAMLKKGKGGKRTAEQAFDSPAQASSGKKRGRKSANGTAEEPVERSRQLPIGSWDDHVLRVASIIEEALETHTSKGVKVENRELIGLLMWKDNGPKTQHKMNILRTKCPQRLLDYYEQHLRFTD</sequence>
<feature type="region of interest" description="Disordered" evidence="4">
    <location>
        <begin position="1"/>
        <end position="50"/>
    </location>
</feature>
<dbReference type="GO" id="GO:0000792">
    <property type="term" value="C:heterochromatin"/>
    <property type="evidence" value="ECO:0007669"/>
    <property type="project" value="UniProtKB-ARBA"/>
</dbReference>
<dbReference type="Pfam" id="PF00385">
    <property type="entry name" value="Chromo"/>
    <property type="match status" value="1"/>
</dbReference>
<evidence type="ECO:0000256" key="2">
    <source>
        <dbReference type="ARBA" id="ARBA00011353"/>
    </source>
</evidence>
<dbReference type="GO" id="GO:0006338">
    <property type="term" value="P:chromatin remodeling"/>
    <property type="evidence" value="ECO:0007669"/>
    <property type="project" value="UniProtKB-ARBA"/>
</dbReference>
<dbReference type="KEGG" id="bcom:BAUCODRAFT_145133"/>
<dbReference type="PROSITE" id="PS00598">
    <property type="entry name" value="CHROMO_1"/>
    <property type="match status" value="1"/>
</dbReference>
<evidence type="ECO:0000313" key="7">
    <source>
        <dbReference type="Proteomes" id="UP000011761"/>
    </source>
</evidence>
<comment type="subunit">
    <text evidence="2">Component of the NuA4 histone acetyltransferase complex.</text>
</comment>
<dbReference type="InterPro" id="IPR017984">
    <property type="entry name" value="Chromo_dom_subgr"/>
</dbReference>
<evidence type="ECO:0000256" key="3">
    <source>
        <dbReference type="ARBA" id="ARBA00023242"/>
    </source>
</evidence>
<evidence type="ECO:0000256" key="4">
    <source>
        <dbReference type="SAM" id="MobiDB-lite"/>
    </source>
</evidence>
<dbReference type="InterPro" id="IPR008251">
    <property type="entry name" value="Chromo_shadow_dom"/>
</dbReference>
<dbReference type="STRING" id="717646.M2LYG3"/>
<dbReference type="Gene3D" id="2.40.50.40">
    <property type="match status" value="2"/>
</dbReference>
<dbReference type="EMBL" id="KB445551">
    <property type="protein sequence ID" value="EMC99752.1"/>
    <property type="molecule type" value="Genomic_DNA"/>
</dbReference>
<protein>
    <recommendedName>
        <fullName evidence="5">Chromo domain-containing protein</fullName>
    </recommendedName>
</protein>
<dbReference type="PROSITE" id="PS50013">
    <property type="entry name" value="CHROMO_2"/>
    <property type="match status" value="1"/>
</dbReference>
<evidence type="ECO:0000313" key="6">
    <source>
        <dbReference type="EMBL" id="EMC99752.1"/>
    </source>
</evidence>
<dbReference type="SMART" id="SM00298">
    <property type="entry name" value="CHROMO"/>
    <property type="match status" value="1"/>
</dbReference>
<dbReference type="HOGENOM" id="CLU_045874_0_1_1"/>
<keyword evidence="7" id="KW-1185">Reference proteome</keyword>
<dbReference type="InterPro" id="IPR051219">
    <property type="entry name" value="Heterochromatin_chromo-domain"/>
</dbReference>
<dbReference type="GeneID" id="19108567"/>
<feature type="compositionally biased region" description="Acidic residues" evidence="4">
    <location>
        <begin position="35"/>
        <end position="47"/>
    </location>
</feature>
<gene>
    <name evidence="6" type="ORF">BAUCODRAFT_145133</name>
</gene>
<dbReference type="eggNOG" id="KOG1911">
    <property type="taxonomic scope" value="Eukaryota"/>
</dbReference>
<evidence type="ECO:0000259" key="5">
    <source>
        <dbReference type="PROSITE" id="PS50013"/>
    </source>
</evidence>
<dbReference type="GO" id="GO:0005634">
    <property type="term" value="C:nucleus"/>
    <property type="evidence" value="ECO:0007669"/>
    <property type="project" value="UniProtKB-SubCell"/>
</dbReference>
<name>M2LYG3_BAUPA</name>
<comment type="subcellular location">
    <subcellularLocation>
        <location evidence="1">Nucleus</location>
    </subcellularLocation>
</comment>
<accession>M2LYG3</accession>
<feature type="compositionally biased region" description="Acidic residues" evidence="4">
    <location>
        <begin position="1"/>
        <end position="17"/>
    </location>
</feature>
<keyword evidence="3" id="KW-0539">Nucleus</keyword>
<evidence type="ECO:0000256" key="1">
    <source>
        <dbReference type="ARBA" id="ARBA00004123"/>
    </source>
</evidence>
<proteinExistence type="predicted"/>
<dbReference type="SUPFAM" id="SSF54160">
    <property type="entry name" value="Chromo domain-like"/>
    <property type="match status" value="2"/>
</dbReference>
<dbReference type="AlphaFoldDB" id="M2LYG3"/>
<dbReference type="Proteomes" id="UP000011761">
    <property type="component" value="Unassembled WGS sequence"/>
</dbReference>
<dbReference type="RefSeq" id="XP_007673317.1">
    <property type="nucleotide sequence ID" value="XM_007675127.1"/>
</dbReference>
<dbReference type="OMA" id="KCPLKML"/>
<dbReference type="OrthoDB" id="433924at2759"/>
<dbReference type="Pfam" id="PF01393">
    <property type="entry name" value="Chromo_shadow"/>
    <property type="match status" value="1"/>
</dbReference>
<dbReference type="PANTHER" id="PTHR22812">
    <property type="entry name" value="CHROMOBOX PROTEIN"/>
    <property type="match status" value="1"/>
</dbReference>
<dbReference type="InterPro" id="IPR016197">
    <property type="entry name" value="Chromo-like_dom_sf"/>
</dbReference>